<organism evidence="2 3">
    <name type="scientific">Tetrahymena thermophila (strain SB210)</name>
    <dbReference type="NCBI Taxonomy" id="312017"/>
    <lineage>
        <taxon>Eukaryota</taxon>
        <taxon>Sar</taxon>
        <taxon>Alveolata</taxon>
        <taxon>Ciliophora</taxon>
        <taxon>Intramacronucleata</taxon>
        <taxon>Oligohymenophorea</taxon>
        <taxon>Hymenostomatida</taxon>
        <taxon>Tetrahymenina</taxon>
        <taxon>Tetrahymenidae</taxon>
        <taxon>Tetrahymena</taxon>
    </lineage>
</organism>
<gene>
    <name evidence="2" type="ORF">TTHERM_00170530</name>
</gene>
<proteinExistence type="predicted"/>
<dbReference type="RefSeq" id="XP_001008710.2">
    <property type="nucleotide sequence ID" value="XM_001008710.2"/>
</dbReference>
<keyword evidence="3" id="KW-1185">Reference proteome</keyword>
<dbReference type="InterPro" id="IPR032675">
    <property type="entry name" value="LRR_dom_sf"/>
</dbReference>
<feature type="transmembrane region" description="Helical" evidence="1">
    <location>
        <begin position="173"/>
        <end position="194"/>
    </location>
</feature>
<dbReference type="SUPFAM" id="SSF52047">
    <property type="entry name" value="RNI-like"/>
    <property type="match status" value="1"/>
</dbReference>
<protein>
    <submittedName>
        <fullName evidence="2">Transmembrane protein, putative</fullName>
    </submittedName>
</protein>
<keyword evidence="1" id="KW-1133">Transmembrane helix</keyword>
<dbReference type="KEGG" id="tet:TTHERM_00170530"/>
<dbReference type="AlphaFoldDB" id="Q22TH3"/>
<evidence type="ECO:0000313" key="3">
    <source>
        <dbReference type="Proteomes" id="UP000009168"/>
    </source>
</evidence>
<feature type="transmembrane region" description="Helical" evidence="1">
    <location>
        <begin position="43"/>
        <end position="59"/>
    </location>
</feature>
<evidence type="ECO:0000256" key="1">
    <source>
        <dbReference type="SAM" id="Phobius"/>
    </source>
</evidence>
<keyword evidence="1" id="KW-0472">Membrane</keyword>
<name>Q22TH3_TETTS</name>
<keyword evidence="1 2" id="KW-0812">Transmembrane</keyword>
<dbReference type="HOGENOM" id="CLU_026826_1_1_1"/>
<reference evidence="3" key="1">
    <citation type="journal article" date="2006" name="PLoS Biol.">
        <title>Macronuclear genome sequence of the ciliate Tetrahymena thermophila, a model eukaryote.</title>
        <authorList>
            <person name="Eisen J.A."/>
            <person name="Coyne R.S."/>
            <person name="Wu M."/>
            <person name="Wu D."/>
            <person name="Thiagarajan M."/>
            <person name="Wortman J.R."/>
            <person name="Badger J.H."/>
            <person name="Ren Q."/>
            <person name="Amedeo P."/>
            <person name="Jones K.M."/>
            <person name="Tallon L.J."/>
            <person name="Delcher A.L."/>
            <person name="Salzberg S.L."/>
            <person name="Silva J.C."/>
            <person name="Haas B.J."/>
            <person name="Majoros W.H."/>
            <person name="Farzad M."/>
            <person name="Carlton J.M."/>
            <person name="Smith R.K. Jr."/>
            <person name="Garg J."/>
            <person name="Pearlman R.E."/>
            <person name="Karrer K.M."/>
            <person name="Sun L."/>
            <person name="Manning G."/>
            <person name="Elde N.C."/>
            <person name="Turkewitz A.P."/>
            <person name="Asai D.J."/>
            <person name="Wilkes D.E."/>
            <person name="Wang Y."/>
            <person name="Cai H."/>
            <person name="Collins K."/>
            <person name="Stewart B.A."/>
            <person name="Lee S.R."/>
            <person name="Wilamowska K."/>
            <person name="Weinberg Z."/>
            <person name="Ruzzo W.L."/>
            <person name="Wloga D."/>
            <person name="Gaertig J."/>
            <person name="Frankel J."/>
            <person name="Tsao C.-C."/>
            <person name="Gorovsky M.A."/>
            <person name="Keeling P.J."/>
            <person name="Waller R.F."/>
            <person name="Patron N.J."/>
            <person name="Cherry J.M."/>
            <person name="Stover N.A."/>
            <person name="Krieger C.J."/>
            <person name="del Toro C."/>
            <person name="Ryder H.F."/>
            <person name="Williamson S.C."/>
            <person name="Barbeau R.A."/>
            <person name="Hamilton E.P."/>
            <person name="Orias E."/>
        </authorList>
    </citation>
    <scope>NUCLEOTIDE SEQUENCE [LARGE SCALE GENOMIC DNA]</scope>
    <source>
        <strain evidence="3">SB210</strain>
    </source>
</reference>
<feature type="transmembrane region" description="Helical" evidence="1">
    <location>
        <begin position="12"/>
        <end position="37"/>
    </location>
</feature>
<dbReference type="EMBL" id="GG662840">
    <property type="protein sequence ID" value="EAR88465.2"/>
    <property type="molecule type" value="Genomic_DNA"/>
</dbReference>
<sequence length="342" mass="39485">MRFLCQLIFDKFIYLLLQISKQIFLFIGILAKIYFLIKVFQLLGKYEIFNLFALINFFYNNKIKYLKNGSNQFDFQIYKSGNVIANEGLLQFGNYLENCRSIQTLILFLQVSTGNLLQTFAHNLGKLLQLQKINLYISESQVRAQDAAYIYALQKKQHLENSQQKNIFFSTKIYLIFHILFLINFQNLIFNLLIQSKNIIGSEYVDSFSQAVDKLRSLTSLSLNLASNNIQDNQVESLLSGLANYSKMSFLRLELSQNMISDEGVLNLGSILTKCKSLTKLILSVVSNHISDPSGLVKIVNFSKKLCYQNNLITLKNQLLNKNYQIKLFQQLIKNILKVIIE</sequence>
<dbReference type="GeneID" id="7836432"/>
<dbReference type="InParanoid" id="Q22TH3"/>
<accession>Q22TH3</accession>
<dbReference type="Gene3D" id="3.80.10.10">
    <property type="entry name" value="Ribonuclease Inhibitor"/>
    <property type="match status" value="1"/>
</dbReference>
<dbReference type="Proteomes" id="UP000009168">
    <property type="component" value="Unassembled WGS sequence"/>
</dbReference>
<evidence type="ECO:0000313" key="2">
    <source>
        <dbReference type="EMBL" id="EAR88465.2"/>
    </source>
</evidence>